<keyword evidence="13" id="KW-1185">Reference proteome</keyword>
<gene>
    <name evidence="12" type="ORF">NEZAVI_LOCUS10639</name>
</gene>
<dbReference type="CDD" id="cd10548">
    <property type="entry name" value="cupin_CDO"/>
    <property type="match status" value="1"/>
</dbReference>
<dbReference type="GO" id="GO:0017172">
    <property type="term" value="F:cysteine dioxygenase activity"/>
    <property type="evidence" value="ECO:0007669"/>
    <property type="project" value="UniProtKB-UniRule"/>
</dbReference>
<dbReference type="Gene3D" id="2.60.120.10">
    <property type="entry name" value="Jelly Rolls"/>
    <property type="match status" value="2"/>
</dbReference>
<comment type="pathway">
    <text evidence="1 11">Organosulfur biosynthesis; taurine biosynthesis; hypotaurine from L-cysteine: step 1/2.</text>
</comment>
<dbReference type="InterPro" id="IPR011051">
    <property type="entry name" value="RmlC_Cupin_sf"/>
</dbReference>
<organism evidence="12 13">
    <name type="scientific">Nezara viridula</name>
    <name type="common">Southern green stink bug</name>
    <name type="synonym">Cimex viridulus</name>
    <dbReference type="NCBI Taxonomy" id="85310"/>
    <lineage>
        <taxon>Eukaryota</taxon>
        <taxon>Metazoa</taxon>
        <taxon>Ecdysozoa</taxon>
        <taxon>Arthropoda</taxon>
        <taxon>Hexapoda</taxon>
        <taxon>Insecta</taxon>
        <taxon>Pterygota</taxon>
        <taxon>Neoptera</taxon>
        <taxon>Paraneoptera</taxon>
        <taxon>Hemiptera</taxon>
        <taxon>Heteroptera</taxon>
        <taxon>Panheteroptera</taxon>
        <taxon>Pentatomomorpha</taxon>
        <taxon>Pentatomoidea</taxon>
        <taxon>Pentatomidae</taxon>
        <taxon>Pentatominae</taxon>
        <taxon>Nezara</taxon>
    </lineage>
</organism>
<feature type="cross-link" description="3'-(S-cysteinyl)-tyrosine (Cys-Tyr)" evidence="9">
    <location>
        <begin position="189"/>
        <end position="252"/>
    </location>
</feature>
<dbReference type="GO" id="GO:0019448">
    <property type="term" value="P:L-cysteine catabolic process"/>
    <property type="evidence" value="ECO:0007669"/>
    <property type="project" value="TreeGrafter"/>
</dbReference>
<comment type="catalytic activity">
    <reaction evidence="11">
        <text>L-cysteine + O2 = 3-sulfino-L-alanine + H(+)</text>
        <dbReference type="Rhea" id="RHEA:20441"/>
        <dbReference type="ChEBI" id="CHEBI:15378"/>
        <dbReference type="ChEBI" id="CHEBI:15379"/>
        <dbReference type="ChEBI" id="CHEBI:35235"/>
        <dbReference type="ChEBI" id="CHEBI:61085"/>
        <dbReference type="EC" id="1.13.11.20"/>
    </reaction>
</comment>
<dbReference type="InterPro" id="IPR010300">
    <property type="entry name" value="CDO_1"/>
</dbReference>
<evidence type="ECO:0000256" key="7">
    <source>
        <dbReference type="ARBA" id="ARBA00023002"/>
    </source>
</evidence>
<feature type="binding site" evidence="10">
    <location>
        <position position="182"/>
    </location>
    <ligand>
        <name>Fe cation</name>
        <dbReference type="ChEBI" id="CHEBI:24875"/>
        <note>catalytic</note>
    </ligand>
</feature>
<keyword evidence="6 11" id="KW-0223">Dioxygenase</keyword>
<reference evidence="12" key="1">
    <citation type="submission" date="2022-01" db="EMBL/GenBank/DDBJ databases">
        <authorList>
            <person name="King R."/>
        </authorList>
    </citation>
    <scope>NUCLEOTIDE SEQUENCE</scope>
</reference>
<protein>
    <recommendedName>
        <fullName evidence="3 11">Cysteine dioxygenase</fullName>
        <ecNumber evidence="3 11">1.13.11.20</ecNumber>
    </recommendedName>
</protein>
<keyword evidence="8 10" id="KW-0408">Iron</keyword>
<evidence type="ECO:0000256" key="8">
    <source>
        <dbReference type="ARBA" id="ARBA00023004"/>
    </source>
</evidence>
<comment type="similarity">
    <text evidence="2 11">Belongs to the cysteine dioxygenase family.</text>
</comment>
<evidence type="ECO:0000313" key="13">
    <source>
        <dbReference type="Proteomes" id="UP001152798"/>
    </source>
</evidence>
<keyword evidence="5 9" id="KW-0883">Thioether bond</keyword>
<dbReference type="EC" id="1.13.11.20" evidence="3 11"/>
<evidence type="ECO:0000313" key="12">
    <source>
        <dbReference type="EMBL" id="CAH1401665.1"/>
    </source>
</evidence>
<evidence type="ECO:0000256" key="6">
    <source>
        <dbReference type="ARBA" id="ARBA00022964"/>
    </source>
</evidence>
<keyword evidence="7 11" id="KW-0560">Oxidoreductase</keyword>
<dbReference type="EMBL" id="OV725081">
    <property type="protein sequence ID" value="CAH1401665.1"/>
    <property type="molecule type" value="Genomic_DNA"/>
</dbReference>
<dbReference type="GO" id="GO:0042412">
    <property type="term" value="P:taurine biosynthetic process"/>
    <property type="evidence" value="ECO:0007669"/>
    <property type="project" value="UniProtKB-UniRule"/>
</dbReference>
<evidence type="ECO:0000256" key="4">
    <source>
        <dbReference type="ARBA" id="ARBA00022723"/>
    </source>
</evidence>
<dbReference type="SUPFAM" id="SSF51182">
    <property type="entry name" value="RmlC-like cupins"/>
    <property type="match status" value="2"/>
</dbReference>
<sequence length="297" mass="33818">MANPLTGKIPKIDTLNDLIQALRIVFEDDNVNIELVNGLMKAYESNPLDWKKFAKFDKFRPPPFLLPRTSPRSLLPVPISYEAAPTMRSPDMPNSFVYSSSINFQVDVTFMKVTFVMEEPSIFHSNPLLGESRYFPADFILSLIHILPSTPKVYTRNLVDEGNGKYNLMLLCWDVAQGSAIHDHSSAHCFMKVIYGQLDEVRFAWPEGDHPLAEISRNHLPNNSVCYINDSLGLHRVENPSSSDVAVSLHLYCPPFGECSVFNQQTGKRTVCKVTFWSKYGKRPDRKHQEERPPEDN</sequence>
<evidence type="ECO:0000256" key="3">
    <source>
        <dbReference type="ARBA" id="ARBA00013133"/>
    </source>
</evidence>
<dbReference type="AlphaFoldDB" id="A0A9P0MR72"/>
<feature type="binding site" evidence="10">
    <location>
        <position position="184"/>
    </location>
    <ligand>
        <name>Fe cation</name>
        <dbReference type="ChEBI" id="CHEBI:24875"/>
        <note>catalytic</note>
    </ligand>
</feature>
<evidence type="ECO:0000256" key="11">
    <source>
        <dbReference type="RuleBase" id="RU366010"/>
    </source>
</evidence>
<dbReference type="PANTHER" id="PTHR12918:SF1">
    <property type="entry name" value="CYSTEINE DIOXYGENASE TYPE 1"/>
    <property type="match status" value="1"/>
</dbReference>
<evidence type="ECO:0000256" key="5">
    <source>
        <dbReference type="ARBA" id="ARBA00022784"/>
    </source>
</evidence>
<evidence type="ECO:0000256" key="2">
    <source>
        <dbReference type="ARBA" id="ARBA00006622"/>
    </source>
</evidence>
<feature type="binding site" evidence="10">
    <location>
        <position position="235"/>
    </location>
    <ligand>
        <name>Fe cation</name>
        <dbReference type="ChEBI" id="CHEBI:24875"/>
        <note>catalytic</note>
    </ligand>
</feature>
<evidence type="ECO:0000256" key="1">
    <source>
        <dbReference type="ARBA" id="ARBA00004759"/>
    </source>
</evidence>
<keyword evidence="4 10" id="KW-0479">Metal-binding</keyword>
<proteinExistence type="inferred from homology"/>
<dbReference type="Pfam" id="PF05995">
    <property type="entry name" value="CDO_I"/>
    <property type="match status" value="2"/>
</dbReference>
<dbReference type="GO" id="GO:0008198">
    <property type="term" value="F:ferrous iron binding"/>
    <property type="evidence" value="ECO:0007669"/>
    <property type="project" value="TreeGrafter"/>
</dbReference>
<evidence type="ECO:0000256" key="10">
    <source>
        <dbReference type="PIRSR" id="PIRSR610300-51"/>
    </source>
</evidence>
<evidence type="ECO:0000256" key="9">
    <source>
        <dbReference type="PIRSR" id="PIRSR610300-50"/>
    </source>
</evidence>
<dbReference type="Proteomes" id="UP001152798">
    <property type="component" value="Chromosome 5"/>
</dbReference>
<comment type="cofactor">
    <cofactor evidence="11">
        <name>Fe cation</name>
        <dbReference type="ChEBI" id="CHEBI:24875"/>
    </cofactor>
    <text evidence="11">Binds 1 Fe cation per subunit.</text>
</comment>
<dbReference type="InterPro" id="IPR014710">
    <property type="entry name" value="RmlC-like_jellyroll"/>
</dbReference>
<accession>A0A9P0MR72</accession>
<name>A0A9P0MR72_NEZVI</name>
<dbReference type="OrthoDB" id="543511at2759"/>
<dbReference type="PANTHER" id="PTHR12918">
    <property type="entry name" value="CYSTEINE DIOXYGENASE"/>
    <property type="match status" value="1"/>
</dbReference>